<dbReference type="GO" id="GO:0016757">
    <property type="term" value="F:glycosyltransferase activity"/>
    <property type="evidence" value="ECO:0007669"/>
    <property type="project" value="UniProtKB-KW"/>
</dbReference>
<dbReference type="Pfam" id="PF13439">
    <property type="entry name" value="Glyco_transf_4"/>
    <property type="match status" value="1"/>
</dbReference>
<organism evidence="2 3">
    <name type="scientific">Clostridium carnis</name>
    <dbReference type="NCBI Taxonomy" id="1530"/>
    <lineage>
        <taxon>Bacteria</taxon>
        <taxon>Bacillati</taxon>
        <taxon>Bacillota</taxon>
        <taxon>Clostridia</taxon>
        <taxon>Eubacteriales</taxon>
        <taxon>Clostridiaceae</taxon>
        <taxon>Clostridium</taxon>
    </lineage>
</organism>
<dbReference type="EMBL" id="UYIN01000009">
    <property type="protein sequence ID" value="VDG72436.1"/>
    <property type="molecule type" value="Genomic_DNA"/>
</dbReference>
<feature type="domain" description="Glycosyltransferase subfamily 4-like N-terminal" evidence="1">
    <location>
        <begin position="69"/>
        <end position="180"/>
    </location>
</feature>
<keyword evidence="2" id="KW-0808">Transferase</keyword>
<dbReference type="InterPro" id="IPR028098">
    <property type="entry name" value="Glyco_trans_4-like_N"/>
</dbReference>
<reference evidence="2 3" key="1">
    <citation type="submission" date="2018-11" db="EMBL/GenBank/DDBJ databases">
        <authorList>
            <consortium name="Pathogen Informatics"/>
        </authorList>
    </citation>
    <scope>NUCLEOTIDE SEQUENCE [LARGE SCALE GENOMIC DNA]</scope>
    <source>
        <strain evidence="2 3">NCTC10913</strain>
    </source>
</reference>
<name>A0ABY6SUY5_9CLOT</name>
<comment type="caution">
    <text evidence="2">The sequence shown here is derived from an EMBL/GenBank/DDBJ whole genome shotgun (WGS) entry which is preliminary data.</text>
</comment>
<sequence length="386" mass="45609">MKILILADTDLSIDARIRRHIFALKNEYELIITGIKKPEIEGNIEFIDCSKKKISNELLQKKRKILRERIAHKKYEEVYWNESYIIELYDNLKNKQFDLIISNDVSMLPLGVKLAKERKIKIISDMHEYAPRQFEDLEEWRSLLQKYIYYLCKTYLPKCDEIVTVAKGIAEEYAKEFNINVNNVITNAPQYTQLEVKETDFEDIKMVYHGAMNFSRHLERLIDIVEKLDERFTMIFHLITSNNNDDEYSKKLLNRIKNSDKCLLEEAVKPEEIVKTIHKYDIGIFFLEPVNFNYKYALPNKFFDFIQAKLAIAIGPSMEMKNYVEKYKCGIVSDDFTCESLINRLSKLTLEDIENYKNNSANLSKIENFENNSIILRNIVKNLLEN</sequence>
<evidence type="ECO:0000313" key="3">
    <source>
        <dbReference type="Proteomes" id="UP000277570"/>
    </source>
</evidence>
<evidence type="ECO:0000259" key="1">
    <source>
        <dbReference type="Pfam" id="PF13439"/>
    </source>
</evidence>
<dbReference type="SUPFAM" id="SSF53756">
    <property type="entry name" value="UDP-Glycosyltransferase/glycogen phosphorylase"/>
    <property type="match status" value="1"/>
</dbReference>
<dbReference type="RefSeq" id="WP_125148975.1">
    <property type="nucleotide sequence ID" value="NZ_UYIN01000009.1"/>
</dbReference>
<gene>
    <name evidence="2" type="ORF">NCTC10913_02760</name>
</gene>
<dbReference type="Proteomes" id="UP000277570">
    <property type="component" value="Unassembled WGS sequence"/>
</dbReference>
<protein>
    <submittedName>
        <fullName evidence="2">Glycosyl transferase</fullName>
        <ecNumber evidence="2">2.4.1.-</ecNumber>
    </submittedName>
</protein>
<keyword evidence="2" id="KW-0328">Glycosyltransferase</keyword>
<dbReference type="Gene3D" id="3.40.50.2000">
    <property type="entry name" value="Glycogen Phosphorylase B"/>
    <property type="match status" value="2"/>
</dbReference>
<evidence type="ECO:0000313" key="2">
    <source>
        <dbReference type="EMBL" id="VDG72436.1"/>
    </source>
</evidence>
<proteinExistence type="predicted"/>
<keyword evidence="3" id="KW-1185">Reference proteome</keyword>
<dbReference type="EC" id="2.4.1.-" evidence="2"/>
<accession>A0ABY6SUY5</accession>